<dbReference type="EMBL" id="JAPDRQ010000020">
    <property type="protein sequence ID" value="KAJ9661765.1"/>
    <property type="molecule type" value="Genomic_DNA"/>
</dbReference>
<name>A0ACC3AG02_9EURO</name>
<gene>
    <name evidence="1" type="ORF">H2198_001730</name>
</gene>
<organism evidence="1 2">
    <name type="scientific">Neophaeococcomyces mojaviensis</name>
    <dbReference type="NCBI Taxonomy" id="3383035"/>
    <lineage>
        <taxon>Eukaryota</taxon>
        <taxon>Fungi</taxon>
        <taxon>Dikarya</taxon>
        <taxon>Ascomycota</taxon>
        <taxon>Pezizomycotina</taxon>
        <taxon>Eurotiomycetes</taxon>
        <taxon>Chaetothyriomycetidae</taxon>
        <taxon>Chaetothyriales</taxon>
        <taxon>Chaetothyriales incertae sedis</taxon>
        <taxon>Neophaeococcomyces</taxon>
    </lineage>
</organism>
<proteinExistence type="predicted"/>
<comment type="caution">
    <text evidence="1">The sequence shown here is derived from an EMBL/GenBank/DDBJ whole genome shotgun (WGS) entry which is preliminary data.</text>
</comment>
<dbReference type="Proteomes" id="UP001172386">
    <property type="component" value="Unassembled WGS sequence"/>
</dbReference>
<keyword evidence="2" id="KW-1185">Reference proteome</keyword>
<evidence type="ECO:0000313" key="1">
    <source>
        <dbReference type="EMBL" id="KAJ9661765.1"/>
    </source>
</evidence>
<accession>A0ACC3AG02</accession>
<reference evidence="1" key="1">
    <citation type="submission" date="2022-10" db="EMBL/GenBank/DDBJ databases">
        <title>Culturing micro-colonial fungi from biological soil crusts in the Mojave desert and describing Neophaeococcomyces mojavensis, and introducing the new genera and species Taxawa tesnikishii.</title>
        <authorList>
            <person name="Kurbessoian T."/>
            <person name="Stajich J.E."/>
        </authorList>
    </citation>
    <scope>NUCLEOTIDE SEQUENCE</scope>
    <source>
        <strain evidence="1">JES_112</strain>
    </source>
</reference>
<protein>
    <submittedName>
        <fullName evidence="1">Uncharacterized protein</fullName>
    </submittedName>
</protein>
<evidence type="ECO:0000313" key="2">
    <source>
        <dbReference type="Proteomes" id="UP001172386"/>
    </source>
</evidence>
<sequence length="463" mass="51643">MANTDYDQNQSTTTEFQLSSRGHAFGTTILQDQASAHFGDYYTNYNIYTGNDRGSRHKRLTIAESVAGIIAASGRVSQFVATANDVSQIVRDISSEVTSLKIILGGLQRFVERTSNVMRTRATLIDLEDVVTVMTQLVLVYSELENVLHSEPRGGLRILRFGVKSQHGREQALAANRLFSKLQRHKSSLSLILQILRCDFDTDASESAAALRGRTDHELLVNPDLATRLGQVELPNDTVNPDRPWTTTNSQIPTNESCEQEIGEVRVPHADEASLTGFASVRDLQLQTQDTFDQITAASRAYRRIYNRGMDADSMAETIRSRTWSILSGISMSQVTSIGVIFLPLHETEWTKFKKIAFPDTTSAELQESLRQSPSAMSGNDLNLLFSQTKATLSSTMVVRELNVAENPWCSNFVGEQTVFRVMATSPELLKHMQKECQFMVWNLGFVQVWPAVVDAVFDMVSD</sequence>